<evidence type="ECO:0000313" key="1">
    <source>
        <dbReference type="EMBL" id="MDJ1481256.1"/>
    </source>
</evidence>
<evidence type="ECO:0000313" key="2">
    <source>
        <dbReference type="Proteomes" id="UP001241110"/>
    </source>
</evidence>
<gene>
    <name evidence="1" type="ORF">QNI16_12230</name>
</gene>
<reference evidence="1" key="1">
    <citation type="submission" date="2023-05" db="EMBL/GenBank/DDBJ databases">
        <authorList>
            <person name="Zhang X."/>
        </authorList>
    </citation>
    <scope>NUCLEOTIDE SEQUENCE</scope>
    <source>
        <strain evidence="1">YF14B1</strain>
    </source>
</reference>
<protein>
    <submittedName>
        <fullName evidence="1">Uncharacterized protein</fullName>
    </submittedName>
</protein>
<dbReference type="AlphaFoldDB" id="A0AAE3QQG6"/>
<sequence length="94" mass="10905">MDVRFKLYNTQGIPAWKVEQSEANFKKHYSKHLKKIEDLLVQKGESETPVEIKIDIDLKNGKIFPPIVHVGTETDKDLEKYQELKKEILSILPA</sequence>
<comment type="caution">
    <text evidence="1">The sequence shown here is derived from an EMBL/GenBank/DDBJ whole genome shotgun (WGS) entry which is preliminary data.</text>
</comment>
<proteinExistence type="predicted"/>
<dbReference type="EMBL" id="JASJOS010000005">
    <property type="protein sequence ID" value="MDJ1481256.1"/>
    <property type="molecule type" value="Genomic_DNA"/>
</dbReference>
<name>A0AAE3QQG6_9BACT</name>
<dbReference type="RefSeq" id="WP_313978778.1">
    <property type="nucleotide sequence ID" value="NZ_JASJOS010000005.1"/>
</dbReference>
<organism evidence="1 2">
    <name type="scientific">Xanthocytophaga flava</name>
    <dbReference type="NCBI Taxonomy" id="3048013"/>
    <lineage>
        <taxon>Bacteria</taxon>
        <taxon>Pseudomonadati</taxon>
        <taxon>Bacteroidota</taxon>
        <taxon>Cytophagia</taxon>
        <taxon>Cytophagales</taxon>
        <taxon>Rhodocytophagaceae</taxon>
        <taxon>Xanthocytophaga</taxon>
    </lineage>
</organism>
<accession>A0AAE3QQG6</accession>
<dbReference type="Proteomes" id="UP001241110">
    <property type="component" value="Unassembled WGS sequence"/>
</dbReference>